<dbReference type="InterPro" id="IPR038944">
    <property type="entry name" value="OEP7-like"/>
</dbReference>
<accession>A0AAN9QMK1</accession>
<keyword evidence="2" id="KW-0472">Membrane</keyword>
<evidence type="ECO:0000256" key="2">
    <source>
        <dbReference type="SAM" id="Phobius"/>
    </source>
</evidence>
<reference evidence="3 4" key="1">
    <citation type="submission" date="2024-01" db="EMBL/GenBank/DDBJ databases">
        <title>The genomes of 5 underutilized Papilionoideae crops provide insights into root nodulation and disease resistanc.</title>
        <authorList>
            <person name="Jiang F."/>
        </authorList>
    </citation>
    <scope>NUCLEOTIDE SEQUENCE [LARGE SCALE GENOMIC DNA]</scope>
    <source>
        <strain evidence="3">LVBAO_FW01</strain>
        <tissue evidence="3">Leaves</tissue>
    </source>
</reference>
<feature type="transmembrane region" description="Helical" evidence="2">
    <location>
        <begin position="41"/>
        <end position="59"/>
    </location>
</feature>
<gene>
    <name evidence="3" type="ORF">VNO77_17284</name>
</gene>
<organism evidence="3 4">
    <name type="scientific">Canavalia gladiata</name>
    <name type="common">Sword bean</name>
    <name type="synonym">Dolichos gladiatus</name>
    <dbReference type="NCBI Taxonomy" id="3824"/>
    <lineage>
        <taxon>Eukaryota</taxon>
        <taxon>Viridiplantae</taxon>
        <taxon>Streptophyta</taxon>
        <taxon>Embryophyta</taxon>
        <taxon>Tracheophyta</taxon>
        <taxon>Spermatophyta</taxon>
        <taxon>Magnoliopsida</taxon>
        <taxon>eudicotyledons</taxon>
        <taxon>Gunneridae</taxon>
        <taxon>Pentapetalae</taxon>
        <taxon>rosids</taxon>
        <taxon>fabids</taxon>
        <taxon>Fabales</taxon>
        <taxon>Fabaceae</taxon>
        <taxon>Papilionoideae</taxon>
        <taxon>50 kb inversion clade</taxon>
        <taxon>NPAAA clade</taxon>
        <taxon>indigoferoid/millettioid clade</taxon>
        <taxon>Phaseoleae</taxon>
        <taxon>Canavalia</taxon>
    </lineage>
</organism>
<feature type="compositionally biased region" description="Gly residues" evidence="1">
    <location>
        <begin position="89"/>
        <end position="98"/>
    </location>
</feature>
<dbReference type="PANTHER" id="PTHR33982:SF5">
    <property type="entry name" value="OUTER ENVELOPE MEMBRANE PROTEIN 7"/>
    <property type="match status" value="1"/>
</dbReference>
<evidence type="ECO:0000256" key="1">
    <source>
        <dbReference type="SAM" id="MobiDB-lite"/>
    </source>
</evidence>
<keyword evidence="2" id="KW-1133">Transmembrane helix</keyword>
<evidence type="ECO:0000313" key="3">
    <source>
        <dbReference type="EMBL" id="KAK7336738.1"/>
    </source>
</evidence>
<evidence type="ECO:0008006" key="5">
    <source>
        <dbReference type="Google" id="ProtNLM"/>
    </source>
</evidence>
<protein>
    <recommendedName>
        <fullName evidence="5">Outer envelope membrane protein 7</fullName>
    </recommendedName>
</protein>
<evidence type="ECO:0000313" key="4">
    <source>
        <dbReference type="Proteomes" id="UP001367508"/>
    </source>
</evidence>
<name>A0AAN9QMK1_CANGL</name>
<feature type="region of interest" description="Disordered" evidence="1">
    <location>
        <begin position="68"/>
        <end position="98"/>
    </location>
</feature>
<dbReference type="Proteomes" id="UP001367508">
    <property type="component" value="Unassembled WGS sequence"/>
</dbReference>
<keyword evidence="2" id="KW-0812">Transmembrane</keyword>
<proteinExistence type="predicted"/>
<keyword evidence="4" id="KW-1185">Reference proteome</keyword>
<dbReference type="GO" id="GO:0009707">
    <property type="term" value="C:chloroplast outer membrane"/>
    <property type="evidence" value="ECO:0007669"/>
    <property type="project" value="TreeGrafter"/>
</dbReference>
<dbReference type="EMBL" id="JAYMYQ010000004">
    <property type="protein sequence ID" value="KAK7336738.1"/>
    <property type="molecule type" value="Genomic_DNA"/>
</dbReference>
<dbReference type="AlphaFoldDB" id="A0AAN9QMK1"/>
<dbReference type="PANTHER" id="PTHR33982">
    <property type="entry name" value="OUTER ENVELOPE MEMBRANE PROTEIN 7-RELATED"/>
    <property type="match status" value="1"/>
</dbReference>
<feature type="compositionally biased region" description="Basic and acidic residues" evidence="1">
    <location>
        <begin position="68"/>
        <end position="84"/>
    </location>
</feature>
<comment type="caution">
    <text evidence="3">The sequence shown here is derived from an EMBL/GenBank/DDBJ whole genome shotgun (WGS) entry which is preliminary data.</text>
</comment>
<sequence>MVITCKKKNEQVVNFSLPQLMSCIEGAKKRGKGTMGKAKEAVVVAGALAFVWLAIEIAFKPFLNKTRASIDESDPTRDPDDSPDSKPTGDGGDSVGDA</sequence>